<dbReference type="GO" id="GO:0005975">
    <property type="term" value="P:carbohydrate metabolic process"/>
    <property type="evidence" value="ECO:0007669"/>
    <property type="project" value="InterPro"/>
</dbReference>
<dbReference type="STRING" id="2094558.A0A314UH49"/>
<dbReference type="InterPro" id="IPR044965">
    <property type="entry name" value="Glyco_hydro_17_plant"/>
</dbReference>
<dbReference type="EMBL" id="PJQY01003558">
    <property type="protein sequence ID" value="PQM36328.1"/>
    <property type="molecule type" value="Genomic_DNA"/>
</dbReference>
<comment type="caution">
    <text evidence="10">The sequence shown here is derived from an EMBL/GenBank/DDBJ whole genome shotgun (WGS) entry which is preliminary data.</text>
</comment>
<evidence type="ECO:0000256" key="5">
    <source>
        <dbReference type="ARBA" id="ARBA00023295"/>
    </source>
</evidence>
<comment type="similarity">
    <text evidence="2 8">Belongs to the glycosyl hydrolase 17 family.</text>
</comment>
<evidence type="ECO:0000256" key="7">
    <source>
        <dbReference type="ARBA" id="ARBA00033417"/>
    </source>
</evidence>
<dbReference type="Pfam" id="PF00332">
    <property type="entry name" value="Glyco_hydro_17"/>
    <property type="match status" value="1"/>
</dbReference>
<feature type="signal peptide" evidence="9">
    <location>
        <begin position="1"/>
        <end position="25"/>
    </location>
</feature>
<comment type="catalytic activity">
    <reaction evidence="1">
        <text>Hydrolysis of (1-&gt;3)-beta-D-glucosidic linkages in (1-&gt;3)-beta-D-glucans.</text>
        <dbReference type="EC" id="3.2.1.39"/>
    </reaction>
</comment>
<dbReference type="InterPro" id="IPR017853">
    <property type="entry name" value="GH"/>
</dbReference>
<keyword evidence="9" id="KW-0732">Signal</keyword>
<evidence type="ECO:0000256" key="4">
    <source>
        <dbReference type="ARBA" id="ARBA00022801"/>
    </source>
</evidence>
<evidence type="ECO:0000313" key="10">
    <source>
        <dbReference type="EMBL" id="PQM36328.1"/>
    </source>
</evidence>
<reference evidence="10 11" key="1">
    <citation type="submission" date="2018-02" db="EMBL/GenBank/DDBJ databases">
        <title>Draft genome of wild Prunus yedoensis var. nudiflora.</title>
        <authorList>
            <person name="Baek S."/>
            <person name="Kim J.-H."/>
            <person name="Choi K."/>
            <person name="Kim G.-B."/>
            <person name="Cho A."/>
            <person name="Jang H."/>
            <person name="Shin C.-H."/>
            <person name="Yu H.-J."/>
            <person name="Mun J.-H."/>
        </authorList>
    </citation>
    <scope>NUCLEOTIDE SEQUENCE [LARGE SCALE GENOMIC DNA]</scope>
    <source>
        <strain evidence="11">cv. Jeju island</strain>
        <tissue evidence="10">Leaf</tissue>
    </source>
</reference>
<dbReference type="Gene3D" id="3.20.20.80">
    <property type="entry name" value="Glycosidases"/>
    <property type="match status" value="1"/>
</dbReference>
<dbReference type="SUPFAM" id="SSF51445">
    <property type="entry name" value="(Trans)glycosidases"/>
    <property type="match status" value="1"/>
</dbReference>
<feature type="chain" id="PRO_5016369490" description="glucan endo-1,3-beta-D-glucosidase" evidence="9">
    <location>
        <begin position="26"/>
        <end position="187"/>
    </location>
</feature>
<dbReference type="Proteomes" id="UP000250321">
    <property type="component" value="Unassembled WGS sequence"/>
</dbReference>
<dbReference type="EC" id="3.2.1.39" evidence="3"/>
<sequence length="187" mass="20350">MLQGRFRLRILSAVLLSLIVIVGWSSVPVAESALGVNWGTVSFHKLKPSTVVDLLQDNKISKVKLFDADPDSLQALMGSGIQVMIGVPNEMLAALSSSTAASDSWVRQNVSRYMRKNGVDIRYIAVGNEPFLSSYSGQFQSYVMPALLNLQQSLAKVNLASYVKLVVPCNADAYESSLPSQGHFDLN</sequence>
<keyword evidence="11" id="KW-1185">Reference proteome</keyword>
<dbReference type="InterPro" id="IPR000490">
    <property type="entry name" value="Glyco_hydro_17"/>
</dbReference>
<evidence type="ECO:0000256" key="1">
    <source>
        <dbReference type="ARBA" id="ARBA00000382"/>
    </source>
</evidence>
<proteinExistence type="inferred from homology"/>
<dbReference type="AlphaFoldDB" id="A0A314UH49"/>
<organism evidence="10 11">
    <name type="scientific">Prunus yedoensis var. nudiflora</name>
    <dbReference type="NCBI Taxonomy" id="2094558"/>
    <lineage>
        <taxon>Eukaryota</taxon>
        <taxon>Viridiplantae</taxon>
        <taxon>Streptophyta</taxon>
        <taxon>Embryophyta</taxon>
        <taxon>Tracheophyta</taxon>
        <taxon>Spermatophyta</taxon>
        <taxon>Magnoliopsida</taxon>
        <taxon>eudicotyledons</taxon>
        <taxon>Gunneridae</taxon>
        <taxon>Pentapetalae</taxon>
        <taxon>rosids</taxon>
        <taxon>fabids</taxon>
        <taxon>Rosales</taxon>
        <taxon>Rosaceae</taxon>
        <taxon>Amygdaloideae</taxon>
        <taxon>Amygdaleae</taxon>
        <taxon>Prunus</taxon>
    </lineage>
</organism>
<evidence type="ECO:0000256" key="6">
    <source>
        <dbReference type="ARBA" id="ARBA00033335"/>
    </source>
</evidence>
<keyword evidence="5" id="KW-0326">Glycosidase</keyword>
<dbReference type="GO" id="GO:0042973">
    <property type="term" value="F:glucan endo-1,3-beta-D-glucosidase activity"/>
    <property type="evidence" value="ECO:0007669"/>
    <property type="project" value="UniProtKB-EC"/>
</dbReference>
<gene>
    <name evidence="10" type="ORF">Pyn_26717</name>
</gene>
<accession>A0A314UH49</accession>
<dbReference type="PANTHER" id="PTHR32227">
    <property type="entry name" value="GLUCAN ENDO-1,3-BETA-GLUCOSIDASE BG1-RELATED-RELATED"/>
    <property type="match status" value="1"/>
</dbReference>
<dbReference type="OrthoDB" id="1932173at2759"/>
<evidence type="ECO:0000256" key="9">
    <source>
        <dbReference type="SAM" id="SignalP"/>
    </source>
</evidence>
<keyword evidence="4" id="KW-0378">Hydrolase</keyword>
<name>A0A314UH49_PRUYE</name>
<evidence type="ECO:0000256" key="3">
    <source>
        <dbReference type="ARBA" id="ARBA00012780"/>
    </source>
</evidence>
<protein>
    <recommendedName>
        <fullName evidence="3">glucan endo-1,3-beta-D-glucosidase</fullName>
        <ecNumber evidence="3">3.2.1.39</ecNumber>
    </recommendedName>
    <alternativeName>
        <fullName evidence="6">(1-&gt;3)-beta-glucan endohydrolase</fullName>
    </alternativeName>
    <alternativeName>
        <fullName evidence="7">Beta-1,3-endoglucanase</fullName>
    </alternativeName>
</protein>
<evidence type="ECO:0000256" key="2">
    <source>
        <dbReference type="ARBA" id="ARBA00008773"/>
    </source>
</evidence>
<evidence type="ECO:0000256" key="8">
    <source>
        <dbReference type="RuleBase" id="RU004335"/>
    </source>
</evidence>
<evidence type="ECO:0000313" key="11">
    <source>
        <dbReference type="Proteomes" id="UP000250321"/>
    </source>
</evidence>